<evidence type="ECO:0000313" key="1">
    <source>
        <dbReference type="EMBL" id="MBB5331728.1"/>
    </source>
</evidence>
<evidence type="ECO:0000313" key="2">
    <source>
        <dbReference type="Proteomes" id="UP000535182"/>
    </source>
</evidence>
<dbReference type="Proteomes" id="UP000535182">
    <property type="component" value="Unassembled WGS sequence"/>
</dbReference>
<proteinExistence type="predicted"/>
<comment type="caution">
    <text evidence="1">The sequence shown here is derived from an EMBL/GenBank/DDBJ whole genome shotgun (WGS) entry which is preliminary data.</text>
</comment>
<sequence>MPHLQNAKGGDFYLYPGFILYRVEREAFSVIEYHDVTGTATLLPFHEEDGVPPDSKVIGLTWTRANKDGSRDKRNADNHKIPITQYGLVTLKSQNGFWEEFHFSDPPKTLNFLNAFNAFTASFTSTRMLISWSAEKT</sequence>
<reference evidence="1 2" key="1">
    <citation type="submission" date="2020-08" db="EMBL/GenBank/DDBJ databases">
        <title>Genomic Encyclopedia of Type Strains, Phase IV (KMG-V): Genome sequencing to study the core and pangenomes of soil and plant-associated prokaryotes.</title>
        <authorList>
            <person name="Whitman W."/>
        </authorList>
    </citation>
    <scope>NUCLEOTIDE SEQUENCE [LARGE SCALE GENOMIC DNA]</scope>
    <source>
        <strain evidence="1 2">X5P2</strain>
    </source>
</reference>
<keyword evidence="2" id="KW-1185">Reference proteome</keyword>
<name>A0A9X0QJU4_9BACT</name>
<dbReference type="AlphaFoldDB" id="A0A9X0QJU4"/>
<accession>A0A9X0QJU4</accession>
<protein>
    <submittedName>
        <fullName evidence="1">Uncharacterized protein</fullName>
    </submittedName>
</protein>
<organism evidence="1 2">
    <name type="scientific">Tunturiibacter gelidiferens</name>
    <dbReference type="NCBI Taxonomy" id="3069689"/>
    <lineage>
        <taxon>Bacteria</taxon>
        <taxon>Pseudomonadati</taxon>
        <taxon>Acidobacteriota</taxon>
        <taxon>Terriglobia</taxon>
        <taxon>Terriglobales</taxon>
        <taxon>Acidobacteriaceae</taxon>
        <taxon>Tunturiibacter</taxon>
    </lineage>
</organism>
<gene>
    <name evidence="1" type="ORF">HDF14_005377</name>
</gene>
<dbReference type="EMBL" id="JACHEB010000017">
    <property type="protein sequence ID" value="MBB5331728.1"/>
    <property type="molecule type" value="Genomic_DNA"/>
</dbReference>
<dbReference type="RefSeq" id="WP_183981524.1">
    <property type="nucleotide sequence ID" value="NZ_JACHEB010000017.1"/>
</dbReference>